<dbReference type="EMBL" id="WVBC01000002">
    <property type="protein sequence ID" value="NKT77238.1"/>
    <property type="molecule type" value="Genomic_DNA"/>
</dbReference>
<protein>
    <submittedName>
        <fullName evidence="2">Uncharacterized protein</fullName>
    </submittedName>
</protein>
<dbReference type="AlphaFoldDB" id="A0A9Q5EZ43"/>
<organism evidence="2 3">
    <name type="scientific">Rhodococcus hoagii</name>
    <name type="common">Corynebacterium equii</name>
    <dbReference type="NCBI Taxonomy" id="43767"/>
    <lineage>
        <taxon>Bacteria</taxon>
        <taxon>Bacillati</taxon>
        <taxon>Actinomycetota</taxon>
        <taxon>Actinomycetes</taxon>
        <taxon>Mycobacteriales</taxon>
        <taxon>Nocardiaceae</taxon>
        <taxon>Prescottella</taxon>
    </lineage>
</organism>
<dbReference type="Proteomes" id="UP000603463">
    <property type="component" value="Unassembled WGS sequence"/>
</dbReference>
<proteinExistence type="predicted"/>
<accession>A0A9Q5EZ43</accession>
<sequence length="155" mass="17384">MDLLDFVRGVHPWAKMYRLIEKLPEGSHYRAQELLDQRLAAKLLKAELQQQAGKPATPSRDENPEEKQPLKARSSVGHTPEISLMMTLCELIQQLNSTLIAVNLPKGKKPPRVRPMPRPVSALDVLRAEHEKAQVDSVVSQLISGGIEFFDDSEV</sequence>
<feature type="compositionally biased region" description="Basic and acidic residues" evidence="1">
    <location>
        <begin position="59"/>
        <end position="69"/>
    </location>
</feature>
<evidence type="ECO:0000313" key="2">
    <source>
        <dbReference type="EMBL" id="NKT77238.1"/>
    </source>
</evidence>
<evidence type="ECO:0000256" key="1">
    <source>
        <dbReference type="SAM" id="MobiDB-lite"/>
    </source>
</evidence>
<name>A0A9Q5EZ43_RHOHA</name>
<reference evidence="2" key="1">
    <citation type="journal article" date="2020" name="Environ. Microbiol.">
        <title>The novel and transferable erm(51) gene confers Macrolides, Lincosamides, and Streptogramins B (MLSB) resistance to clonal Rhodococcus equi in the environment.</title>
        <authorList>
            <person name="Huber L."/>
            <person name="Giguere S."/>
            <person name="Slovis N.M."/>
            <person name="Alvarez-Narvaez S."/>
            <person name="Hart K.A."/>
            <person name="Greiter M."/>
            <person name="Morris E.R.A."/>
            <person name="Cohen N.D."/>
        </authorList>
    </citation>
    <scope>NUCLEOTIDE SEQUENCE</scope>
    <source>
        <strain evidence="2">Lh_116_1</strain>
    </source>
</reference>
<feature type="region of interest" description="Disordered" evidence="1">
    <location>
        <begin position="49"/>
        <end position="77"/>
    </location>
</feature>
<gene>
    <name evidence="2" type="ORF">GS882_03250</name>
</gene>
<evidence type="ECO:0000313" key="3">
    <source>
        <dbReference type="Proteomes" id="UP000603463"/>
    </source>
</evidence>
<comment type="caution">
    <text evidence="2">The sequence shown here is derived from an EMBL/GenBank/DDBJ whole genome shotgun (WGS) entry which is preliminary data.</text>
</comment>